<comment type="similarity">
    <text evidence="1">Belongs to the Gfo/Idh/MocA family.</text>
</comment>
<evidence type="ECO:0000259" key="3">
    <source>
        <dbReference type="Pfam" id="PF02894"/>
    </source>
</evidence>
<keyword evidence="5" id="KW-1185">Reference proteome</keyword>
<proteinExistence type="inferred from homology"/>
<gene>
    <name evidence="4" type="ORF">SLA_2591</name>
</gene>
<evidence type="ECO:0000256" key="1">
    <source>
        <dbReference type="ARBA" id="ARBA00010928"/>
    </source>
</evidence>
<evidence type="ECO:0000256" key="2">
    <source>
        <dbReference type="SAM" id="MobiDB-lite"/>
    </source>
</evidence>
<dbReference type="Gene3D" id="3.30.360.10">
    <property type="entry name" value="Dihydrodipicolinate Reductase, domain 2"/>
    <property type="match status" value="1"/>
</dbReference>
<organism evidence="4 5">
    <name type="scientific">Streptomyces laurentii</name>
    <dbReference type="NCBI Taxonomy" id="39478"/>
    <lineage>
        <taxon>Bacteria</taxon>
        <taxon>Bacillati</taxon>
        <taxon>Actinomycetota</taxon>
        <taxon>Actinomycetes</taxon>
        <taxon>Kitasatosporales</taxon>
        <taxon>Streptomycetaceae</taxon>
        <taxon>Streptomyces</taxon>
    </lineage>
</organism>
<dbReference type="KEGG" id="slau:SLA_2591"/>
<dbReference type="EMBL" id="AP017424">
    <property type="protein sequence ID" value="BAU83514.1"/>
    <property type="molecule type" value="Genomic_DNA"/>
</dbReference>
<name>A0A160NYW7_STRLU</name>
<accession>A0A160NYW7</accession>
<sequence length="79" mass="7789">MGLRTGGLWGRIGSGESPLTGGGTPVRTLPGDYPAFYAAVAAALRGTGPNPVPAAEAAAALAVLEAARRSAREGVTVTL</sequence>
<evidence type="ECO:0000313" key="5">
    <source>
        <dbReference type="Proteomes" id="UP000217676"/>
    </source>
</evidence>
<protein>
    <submittedName>
        <fullName evidence="4">Oxidoreductase</fullName>
    </submittedName>
</protein>
<feature type="region of interest" description="Disordered" evidence="2">
    <location>
        <begin position="1"/>
        <end position="25"/>
    </location>
</feature>
<dbReference type="AlphaFoldDB" id="A0A160NYW7"/>
<feature type="domain" description="Gfo/Idh/MocA-like oxidoreductase C-terminal" evidence="3">
    <location>
        <begin position="28"/>
        <end position="79"/>
    </location>
</feature>
<dbReference type="Pfam" id="PF02894">
    <property type="entry name" value="GFO_IDH_MocA_C"/>
    <property type="match status" value="1"/>
</dbReference>
<dbReference type="InterPro" id="IPR004104">
    <property type="entry name" value="Gfo/Idh/MocA-like_OxRdtase_C"/>
</dbReference>
<dbReference type="Proteomes" id="UP000217676">
    <property type="component" value="Chromosome"/>
</dbReference>
<feature type="compositionally biased region" description="Gly residues" evidence="2">
    <location>
        <begin position="1"/>
        <end position="13"/>
    </location>
</feature>
<reference evidence="4 5" key="1">
    <citation type="journal article" date="2016" name="Genome Announc.">
        <title>Complete Genome Sequence of Thiostrepton-Producing Streptomyces laurentii ATCC 31255.</title>
        <authorList>
            <person name="Doi K."/>
            <person name="Fujino Y."/>
            <person name="Nagayoshi Y."/>
            <person name="Ohshima T."/>
            <person name="Ogata S."/>
        </authorList>
    </citation>
    <scope>NUCLEOTIDE SEQUENCE [LARGE SCALE GENOMIC DNA]</scope>
    <source>
        <strain evidence="4 5">ATCC 31255</strain>
    </source>
</reference>
<evidence type="ECO:0000313" key="4">
    <source>
        <dbReference type="EMBL" id="BAU83514.1"/>
    </source>
</evidence>